<evidence type="ECO:0000313" key="4">
    <source>
        <dbReference type="Proteomes" id="UP000507222"/>
    </source>
</evidence>
<feature type="compositionally biased region" description="Polar residues" evidence="2">
    <location>
        <begin position="89"/>
        <end position="100"/>
    </location>
</feature>
<dbReference type="Proteomes" id="UP000507222">
    <property type="component" value="Unassembled WGS sequence"/>
</dbReference>
<dbReference type="EMBL" id="CAEKDK010000003">
    <property type="protein sequence ID" value="CAB4272049.1"/>
    <property type="molecule type" value="Genomic_DNA"/>
</dbReference>
<feature type="compositionally biased region" description="Acidic residues" evidence="2">
    <location>
        <begin position="118"/>
        <end position="139"/>
    </location>
</feature>
<name>A0A6J5U793_PRUAR</name>
<protein>
    <recommendedName>
        <fullName evidence="5">HMA domain-containing protein</fullName>
    </recommendedName>
</protein>
<proteinExistence type="predicted"/>
<evidence type="ECO:0000256" key="1">
    <source>
        <dbReference type="ARBA" id="ARBA00022723"/>
    </source>
</evidence>
<feature type="region of interest" description="Disordered" evidence="2">
    <location>
        <begin position="84"/>
        <end position="142"/>
    </location>
</feature>
<organism evidence="3 4">
    <name type="scientific">Prunus armeniaca</name>
    <name type="common">Apricot</name>
    <name type="synonym">Armeniaca vulgaris</name>
    <dbReference type="NCBI Taxonomy" id="36596"/>
    <lineage>
        <taxon>Eukaryota</taxon>
        <taxon>Viridiplantae</taxon>
        <taxon>Streptophyta</taxon>
        <taxon>Embryophyta</taxon>
        <taxon>Tracheophyta</taxon>
        <taxon>Spermatophyta</taxon>
        <taxon>Magnoliopsida</taxon>
        <taxon>eudicotyledons</taxon>
        <taxon>Gunneridae</taxon>
        <taxon>Pentapetalae</taxon>
        <taxon>rosids</taxon>
        <taxon>fabids</taxon>
        <taxon>Rosales</taxon>
        <taxon>Rosaceae</taxon>
        <taxon>Amygdaloideae</taxon>
        <taxon>Amygdaleae</taxon>
        <taxon>Prunus</taxon>
    </lineage>
</organism>
<dbReference type="PANTHER" id="PTHR45868:SF80">
    <property type="entry name" value="F15K9.8-RELATED"/>
    <property type="match status" value="1"/>
</dbReference>
<reference evidence="3 4" key="1">
    <citation type="submission" date="2020-05" db="EMBL/GenBank/DDBJ databases">
        <authorList>
            <person name="Campoy J."/>
            <person name="Schneeberger K."/>
            <person name="Spophaly S."/>
        </authorList>
    </citation>
    <scope>NUCLEOTIDE SEQUENCE [LARGE SCALE GENOMIC DNA]</scope>
    <source>
        <strain evidence="3">PruArmRojPasFocal</strain>
    </source>
</reference>
<evidence type="ECO:0008006" key="5">
    <source>
        <dbReference type="Google" id="ProtNLM"/>
    </source>
</evidence>
<accession>A0A6J5U793</accession>
<sequence>MGRQLTFGVLFNGCKKDKKKAGALEKEITGVLKKFDGVHLREFDFGQGKLVVEVADNTSDSNLLTIIKALQKIKKVHSVDLMKDEGASEKSQPQQQQLNKNMEAGGGKPKKAVTFILPEEEEEEESDADADDDDDDDDEMPKVCMGEIDKKGKEKIGWTQGRGNVGDMHQTANMGHMVQKAMMSQMGQMRHVRQMDQMGLMGRVGHLGQMGQIGGCYTGPVGSYPVGPAAQGMMGYGYGYGYGYDNYYNHNQGQHMNMMPAMGMDEGRANWNDNDMNNNTPMPSQQEQAMDPYTYFSEENANGCAIM</sequence>
<keyword evidence="1" id="KW-0479">Metal-binding</keyword>
<evidence type="ECO:0000313" key="3">
    <source>
        <dbReference type="EMBL" id="CAB4272049.1"/>
    </source>
</evidence>
<evidence type="ECO:0000256" key="2">
    <source>
        <dbReference type="SAM" id="MobiDB-lite"/>
    </source>
</evidence>
<dbReference type="AlphaFoldDB" id="A0A6J5U793"/>
<dbReference type="GO" id="GO:0046872">
    <property type="term" value="F:metal ion binding"/>
    <property type="evidence" value="ECO:0007669"/>
    <property type="project" value="UniProtKB-KW"/>
</dbReference>
<dbReference type="PANTHER" id="PTHR45868">
    <property type="entry name" value="HEAVY METAL-ASSOCIATED ISOPRENYLATED PLANT PROTEIN 33-RELATED"/>
    <property type="match status" value="1"/>
</dbReference>
<gene>
    <name evidence="3" type="ORF">CURHAP_LOCUS18554</name>
</gene>